<name>A0A8J3DJC8_9BACT</name>
<keyword evidence="2" id="KW-1185">Reference proteome</keyword>
<organism evidence="1 2">
    <name type="scientific">Cerasicoccus arenae</name>
    <dbReference type="NCBI Taxonomy" id="424488"/>
    <lineage>
        <taxon>Bacteria</taxon>
        <taxon>Pseudomonadati</taxon>
        <taxon>Verrucomicrobiota</taxon>
        <taxon>Opitutia</taxon>
        <taxon>Puniceicoccales</taxon>
        <taxon>Cerasicoccaceae</taxon>
        <taxon>Cerasicoccus</taxon>
    </lineage>
</organism>
<protein>
    <submittedName>
        <fullName evidence="1">Uncharacterized protein</fullName>
    </submittedName>
</protein>
<dbReference type="AlphaFoldDB" id="A0A8J3DJC8"/>
<comment type="caution">
    <text evidence="1">The sequence shown here is derived from an EMBL/GenBank/DDBJ whole genome shotgun (WGS) entry which is preliminary data.</text>
</comment>
<evidence type="ECO:0000313" key="1">
    <source>
        <dbReference type="EMBL" id="GHC06344.1"/>
    </source>
</evidence>
<dbReference type="Proteomes" id="UP000642829">
    <property type="component" value="Unassembled WGS sequence"/>
</dbReference>
<accession>A0A8J3DJC8</accession>
<evidence type="ECO:0000313" key="2">
    <source>
        <dbReference type="Proteomes" id="UP000642829"/>
    </source>
</evidence>
<reference evidence="1" key="2">
    <citation type="submission" date="2020-09" db="EMBL/GenBank/DDBJ databases">
        <authorList>
            <person name="Sun Q."/>
            <person name="Kim S."/>
        </authorList>
    </citation>
    <scope>NUCLEOTIDE SEQUENCE</scope>
    <source>
        <strain evidence="1">KCTC 12870</strain>
    </source>
</reference>
<sequence>MMIMGLVMGSSVVSMGYGFTRIENARHATRISQILQTEMETLRSMSWEEVEALVLTEGKASKFTVHFEGDEDRIRDLVATRMIVDTKTNMKQITLTATWKDSKHTSHDLSYATWYGKEGLSDYYTRVF</sequence>
<dbReference type="EMBL" id="BMXG01000015">
    <property type="protein sequence ID" value="GHC06344.1"/>
    <property type="molecule type" value="Genomic_DNA"/>
</dbReference>
<proteinExistence type="predicted"/>
<gene>
    <name evidence="1" type="ORF">GCM10007047_24330</name>
</gene>
<reference evidence="1" key="1">
    <citation type="journal article" date="2014" name="Int. J. Syst. Evol. Microbiol.">
        <title>Complete genome sequence of Corynebacterium casei LMG S-19264T (=DSM 44701T), isolated from a smear-ripened cheese.</title>
        <authorList>
            <consortium name="US DOE Joint Genome Institute (JGI-PGF)"/>
            <person name="Walter F."/>
            <person name="Albersmeier A."/>
            <person name="Kalinowski J."/>
            <person name="Ruckert C."/>
        </authorList>
    </citation>
    <scope>NUCLEOTIDE SEQUENCE</scope>
    <source>
        <strain evidence="1">KCTC 12870</strain>
    </source>
</reference>